<evidence type="ECO:0000313" key="8">
    <source>
        <dbReference type="Proteomes" id="UP000543642"/>
    </source>
</evidence>
<keyword evidence="2 6" id="KW-0378">Hydrolase</keyword>
<evidence type="ECO:0000256" key="4">
    <source>
        <dbReference type="PROSITE-ProRule" id="PRU10055"/>
    </source>
</evidence>
<dbReference type="PANTHER" id="PTHR10353">
    <property type="entry name" value="GLYCOSYL HYDROLASE"/>
    <property type="match status" value="1"/>
</dbReference>
<dbReference type="AlphaFoldDB" id="A0A7W8H8I1"/>
<comment type="caution">
    <text evidence="7">The sequence shown here is derived from an EMBL/GenBank/DDBJ whole genome shotgun (WGS) entry which is preliminary data.</text>
</comment>
<comment type="similarity">
    <text evidence="1 5">Belongs to the glycosyl hydrolase 1 family.</text>
</comment>
<dbReference type="GO" id="GO:0008706">
    <property type="term" value="F:6-phospho-beta-glucosidase activity"/>
    <property type="evidence" value="ECO:0007669"/>
    <property type="project" value="UniProtKB-EC"/>
</dbReference>
<evidence type="ECO:0000256" key="3">
    <source>
        <dbReference type="ARBA" id="ARBA00023295"/>
    </source>
</evidence>
<dbReference type="NCBIfam" id="NF007356">
    <property type="entry name" value="PRK09852.1"/>
    <property type="match status" value="1"/>
</dbReference>
<dbReference type="Proteomes" id="UP000543642">
    <property type="component" value="Unassembled WGS sequence"/>
</dbReference>
<keyword evidence="3 6" id="KW-0326">Glycosidase</keyword>
<evidence type="ECO:0000256" key="2">
    <source>
        <dbReference type="ARBA" id="ARBA00022801"/>
    </source>
</evidence>
<dbReference type="PROSITE" id="PS00653">
    <property type="entry name" value="GLYCOSYL_HYDROL_F1_2"/>
    <property type="match status" value="1"/>
</dbReference>
<dbReference type="GO" id="GO:0016052">
    <property type="term" value="P:carbohydrate catabolic process"/>
    <property type="evidence" value="ECO:0007669"/>
    <property type="project" value="TreeGrafter"/>
</dbReference>
<name>A0A7W8H8I1_9FIRM</name>
<keyword evidence="8" id="KW-1185">Reference proteome</keyword>
<protein>
    <submittedName>
        <fullName evidence="7">6-phospho-beta-glucosidase</fullName>
        <ecNumber evidence="7">3.2.1.86</ecNumber>
    </submittedName>
</protein>
<dbReference type="Gene3D" id="3.20.20.80">
    <property type="entry name" value="Glycosidases"/>
    <property type="match status" value="1"/>
</dbReference>
<dbReference type="Pfam" id="PF00232">
    <property type="entry name" value="Glyco_hydro_1"/>
    <property type="match status" value="1"/>
</dbReference>
<dbReference type="FunFam" id="3.20.20.80:FF:000004">
    <property type="entry name" value="Beta-glucosidase 6-phospho-beta-glucosidase"/>
    <property type="match status" value="1"/>
</dbReference>
<dbReference type="InterPro" id="IPR033132">
    <property type="entry name" value="GH_1_N_CS"/>
</dbReference>
<dbReference type="PANTHER" id="PTHR10353:SF296">
    <property type="entry name" value="6-PHOSPHO-BETA-GLUCOSIDASE"/>
    <property type="match status" value="1"/>
</dbReference>
<dbReference type="InterPro" id="IPR017853">
    <property type="entry name" value="GH"/>
</dbReference>
<dbReference type="RefSeq" id="WP_183770480.1">
    <property type="nucleotide sequence ID" value="NZ_JACHFW010000001.1"/>
</dbReference>
<feature type="active site" description="Nucleophile" evidence="4">
    <location>
        <position position="375"/>
    </location>
</feature>
<evidence type="ECO:0000313" key="7">
    <source>
        <dbReference type="EMBL" id="MBB5263112.1"/>
    </source>
</evidence>
<dbReference type="EC" id="3.2.1.86" evidence="7"/>
<organism evidence="7 8">
    <name type="scientific">Catenibacillus scindens</name>
    <dbReference type="NCBI Taxonomy" id="673271"/>
    <lineage>
        <taxon>Bacteria</taxon>
        <taxon>Bacillati</taxon>
        <taxon>Bacillota</taxon>
        <taxon>Clostridia</taxon>
        <taxon>Lachnospirales</taxon>
        <taxon>Lachnospiraceae</taxon>
        <taxon>Catenibacillus</taxon>
    </lineage>
</organism>
<proteinExistence type="inferred from homology"/>
<dbReference type="InterPro" id="IPR018120">
    <property type="entry name" value="Glyco_hydro_1_AS"/>
</dbReference>
<dbReference type="SUPFAM" id="SSF51445">
    <property type="entry name" value="(Trans)glycosidases"/>
    <property type="match status" value="1"/>
</dbReference>
<evidence type="ECO:0000256" key="6">
    <source>
        <dbReference type="RuleBase" id="RU004468"/>
    </source>
</evidence>
<dbReference type="NCBIfam" id="NF007158">
    <property type="entry name" value="PRK09593.1"/>
    <property type="match status" value="1"/>
</dbReference>
<dbReference type="PRINTS" id="PR00131">
    <property type="entry name" value="GLHYDRLASE1"/>
</dbReference>
<evidence type="ECO:0000256" key="1">
    <source>
        <dbReference type="ARBA" id="ARBA00010838"/>
    </source>
</evidence>
<dbReference type="EMBL" id="JACHFW010000001">
    <property type="protein sequence ID" value="MBB5263112.1"/>
    <property type="molecule type" value="Genomic_DNA"/>
</dbReference>
<gene>
    <name evidence="7" type="ORF">HNP82_000206</name>
</gene>
<accession>A0A7W8H8I1</accession>
<reference evidence="7 8" key="1">
    <citation type="submission" date="2020-08" db="EMBL/GenBank/DDBJ databases">
        <title>Genomic Encyclopedia of Type Strains, Phase IV (KMG-IV): sequencing the most valuable type-strain genomes for metagenomic binning, comparative biology and taxonomic classification.</title>
        <authorList>
            <person name="Goeker M."/>
        </authorList>
    </citation>
    <scope>NUCLEOTIDE SEQUENCE [LARGE SCALE GENOMIC DNA]</scope>
    <source>
        <strain evidence="7 8">DSM 106146</strain>
    </source>
</reference>
<dbReference type="PROSITE" id="PS00572">
    <property type="entry name" value="GLYCOSYL_HYDROL_F1_1"/>
    <property type="match status" value="1"/>
</dbReference>
<evidence type="ECO:0000256" key="5">
    <source>
        <dbReference type="RuleBase" id="RU003690"/>
    </source>
</evidence>
<dbReference type="GO" id="GO:0005829">
    <property type="term" value="C:cytosol"/>
    <property type="evidence" value="ECO:0007669"/>
    <property type="project" value="TreeGrafter"/>
</dbReference>
<sequence length="480" mass="54877">MGFPQNFLWGGATAANQCEGAYNVDGRGLSSVDTIPFGPDRMKVARGEMKMLECDCDHTYPAHEAIDMYHRYKEDIRLFGEMGFKCYRLSIAWTRILPEGDDDEPNEAGLAFYEDLFRECHKYGIEPLVTIDHFDTPVALIKKYGGWKSPKMIDAYLKYCRAIFTRYKDLVKYWITFNEINMLLHMSYMGAGIIFEPGEDKIQIKYQAAHHELLASAQAVKMAHEIIPGCMVGCMLAAGQFYPYTCAPEDIWDGLDKDRDNYFFIDVQARGAYPVWARKRMERAGVAIVMTEDDEKTLREGTVDFVAFSYYNSRCTSADPDILEKHARPGNAVFKSVVNPYLESSEWGWQIDPLGLRITMNTLYDRYQKPLFVVENGLGANDTIGEDGKIHDPYRIDFMRRHIKAMDDAITLDGIPVMGYTAWGCIDLVSASTGEMKKRYGMIYVDKDNEGRGSLERMKKDSFYWYKKVIATNGEDLSDI</sequence>
<dbReference type="InterPro" id="IPR001360">
    <property type="entry name" value="Glyco_hydro_1"/>
</dbReference>